<gene>
    <name evidence="7" type="primary">ubiX</name>
    <name evidence="9" type="ORF">JCM19232_1650</name>
</gene>
<reference evidence="9 10" key="1">
    <citation type="submission" date="2015-01" db="EMBL/GenBank/DDBJ databases">
        <title>Vibrio sp. C5 JCM 19232 whole genome shotgun sequence.</title>
        <authorList>
            <person name="Sawabe T."/>
            <person name="Meirelles P."/>
            <person name="Feng G."/>
            <person name="Sayaka M."/>
            <person name="Hattori M."/>
            <person name="Ohkuma M."/>
        </authorList>
    </citation>
    <scope>NUCLEOTIDE SEQUENCE [LARGE SCALE GENOMIC DNA]</scope>
    <source>
        <strain evidence="9 10">JCM19232</strain>
    </source>
</reference>
<sequence length="211" mass="22865">MTMIKKSKQITLAMTGASGAPYGLALLKKLVEAEYQVFVLVSSAARVVLATEHDLKLPSGPDAMQSKLVEHLGCGEDSIVVCGKEDWFSPVASGSAAPKQMVVCPCSAGTLASISHGMSDNLIERAADVVLKERGQLILMVRETPFSTLHLENMLKLSKMGVTIMPAAPGFYHKPETIQDLIDFMVARVLDHLGVDQTLVQPWGYDQRDPK</sequence>
<comment type="function">
    <text evidence="7">Flavin prenyltransferase that catalyzes the synthesis of the prenylated FMN cofactor (prenyl-FMN) for 4-hydroxy-3-polyprenylbenzoic acid decarboxylase UbiD. The prenyltransferase is metal-independent and links a dimethylallyl moiety from dimethylallyl monophosphate (DMAP) to the flavin N5 and C6 atoms of FMN.</text>
</comment>
<dbReference type="NCBIfam" id="NF004685">
    <property type="entry name" value="PRK06029.1"/>
    <property type="match status" value="1"/>
</dbReference>
<evidence type="ECO:0000259" key="8">
    <source>
        <dbReference type="Pfam" id="PF02441"/>
    </source>
</evidence>
<dbReference type="Proteomes" id="UP000031670">
    <property type="component" value="Unassembled WGS sequence"/>
</dbReference>
<dbReference type="HAMAP" id="MF_01984">
    <property type="entry name" value="ubiX_pad"/>
    <property type="match status" value="1"/>
</dbReference>
<keyword evidence="2 7" id="KW-0285">Flavoprotein</keyword>
<feature type="domain" description="Flavoprotein" evidence="8">
    <location>
        <begin position="8"/>
        <end position="193"/>
    </location>
</feature>
<dbReference type="FunFam" id="3.40.50.1950:FF:000001">
    <property type="entry name" value="Flavin prenyltransferase UbiX"/>
    <property type="match status" value="1"/>
</dbReference>
<feature type="binding site" evidence="7">
    <location>
        <begin position="16"/>
        <end position="18"/>
    </location>
    <ligand>
        <name>FMN</name>
        <dbReference type="ChEBI" id="CHEBI:58210"/>
    </ligand>
</feature>
<keyword evidence="1 7" id="KW-0637">Prenyltransferase</keyword>
<comment type="catalytic activity">
    <reaction evidence="5 7">
        <text>dimethylallyl phosphate + FMNH2 = prenylated FMNH2 + phosphate</text>
        <dbReference type="Rhea" id="RHEA:37743"/>
        <dbReference type="ChEBI" id="CHEBI:43474"/>
        <dbReference type="ChEBI" id="CHEBI:57618"/>
        <dbReference type="ChEBI" id="CHEBI:87467"/>
        <dbReference type="ChEBI" id="CHEBI:88052"/>
        <dbReference type="EC" id="2.5.1.129"/>
    </reaction>
</comment>
<feature type="binding site" evidence="7">
    <location>
        <position position="172"/>
    </location>
    <ligand>
        <name>dimethylallyl phosphate</name>
        <dbReference type="ChEBI" id="CHEBI:88052"/>
    </ligand>
</feature>
<dbReference type="PANTHER" id="PTHR43374">
    <property type="entry name" value="FLAVIN PRENYLTRANSFERASE"/>
    <property type="match status" value="1"/>
</dbReference>
<feature type="binding site" evidence="7">
    <location>
        <position position="188"/>
    </location>
    <ligand>
        <name>dimethylallyl phosphate</name>
        <dbReference type="ChEBI" id="CHEBI:88052"/>
    </ligand>
</feature>
<dbReference type="Gene3D" id="3.40.50.1950">
    <property type="entry name" value="Flavin prenyltransferase-like"/>
    <property type="match status" value="1"/>
</dbReference>
<feature type="binding site" evidence="7">
    <location>
        <position position="142"/>
    </location>
    <ligand>
        <name>FMN</name>
        <dbReference type="ChEBI" id="CHEBI:58210"/>
    </ligand>
</feature>
<dbReference type="NCBIfam" id="TIGR00421">
    <property type="entry name" value="ubiX_pad"/>
    <property type="match status" value="1"/>
</dbReference>
<keyword evidence="3 7" id="KW-0288">FMN</keyword>
<proteinExistence type="inferred from homology"/>
<evidence type="ECO:0000256" key="1">
    <source>
        <dbReference type="ARBA" id="ARBA00022602"/>
    </source>
</evidence>
<keyword evidence="9" id="KW-0456">Lyase</keyword>
<dbReference type="EC" id="2.5.1.129" evidence="7"/>
<comment type="caution">
    <text evidence="9">The sequence shown here is derived from an EMBL/GenBank/DDBJ whole genome shotgun (WGS) entry which is preliminary data.</text>
</comment>
<dbReference type="AlphaFoldDB" id="A0A0B8PHC6"/>
<dbReference type="GO" id="GO:0016831">
    <property type="term" value="F:carboxy-lyase activity"/>
    <property type="evidence" value="ECO:0007669"/>
    <property type="project" value="TreeGrafter"/>
</dbReference>
<dbReference type="InterPro" id="IPR003382">
    <property type="entry name" value="Flavoprotein"/>
</dbReference>
<evidence type="ECO:0000256" key="5">
    <source>
        <dbReference type="ARBA" id="ARBA00050612"/>
    </source>
</evidence>
<evidence type="ECO:0000256" key="7">
    <source>
        <dbReference type="HAMAP-Rule" id="MF_01984"/>
    </source>
</evidence>
<feature type="binding site" evidence="7">
    <location>
        <begin position="107"/>
        <end position="110"/>
    </location>
    <ligand>
        <name>FMN</name>
        <dbReference type="ChEBI" id="CHEBI:58210"/>
    </ligand>
</feature>
<evidence type="ECO:0000313" key="10">
    <source>
        <dbReference type="Proteomes" id="UP000031670"/>
    </source>
</evidence>
<comment type="caution">
    <text evidence="7">Lacks conserved residue(s) required for the propagation of feature annotation.</text>
</comment>
<dbReference type="Pfam" id="PF02441">
    <property type="entry name" value="Flavoprotein"/>
    <property type="match status" value="1"/>
</dbReference>
<evidence type="ECO:0000256" key="3">
    <source>
        <dbReference type="ARBA" id="ARBA00022643"/>
    </source>
</evidence>
<reference evidence="9 10" key="2">
    <citation type="submission" date="2015-01" db="EMBL/GenBank/DDBJ databases">
        <authorList>
            <consortium name="NBRP consortium"/>
            <person name="Sawabe T."/>
            <person name="Meirelles P."/>
            <person name="Feng G."/>
            <person name="Sayaka M."/>
            <person name="Hattori M."/>
            <person name="Ohkuma M."/>
        </authorList>
    </citation>
    <scope>NUCLEOTIDE SEQUENCE [LARGE SCALE GENOMIC DNA]</scope>
    <source>
        <strain evidence="9 10">JCM19232</strain>
    </source>
</reference>
<evidence type="ECO:0000313" key="9">
    <source>
        <dbReference type="EMBL" id="GAM62493.1"/>
    </source>
</evidence>
<organism evidence="9 10">
    <name type="scientific">Vibrio ishigakensis</name>
    <dbReference type="NCBI Taxonomy" id="1481914"/>
    <lineage>
        <taxon>Bacteria</taxon>
        <taxon>Pseudomonadati</taxon>
        <taxon>Pseudomonadota</taxon>
        <taxon>Gammaproteobacteria</taxon>
        <taxon>Vibrionales</taxon>
        <taxon>Vibrionaceae</taxon>
        <taxon>Vibrio</taxon>
    </lineage>
</organism>
<comment type="similarity">
    <text evidence="6 7">Belongs to the UbiX/PAD1 family.</text>
</comment>
<evidence type="ECO:0000256" key="2">
    <source>
        <dbReference type="ARBA" id="ARBA00022630"/>
    </source>
</evidence>
<dbReference type="SUPFAM" id="SSF52507">
    <property type="entry name" value="Homo-oligomeric flavin-containing Cys decarboxylases, HFCD"/>
    <property type="match status" value="1"/>
</dbReference>
<dbReference type="EMBL" id="BBSA01000006">
    <property type="protein sequence ID" value="GAM62493.1"/>
    <property type="molecule type" value="Genomic_DNA"/>
</dbReference>
<dbReference type="GO" id="GO:0106141">
    <property type="term" value="F:flavin prenyltransferase activity"/>
    <property type="evidence" value="ECO:0007669"/>
    <property type="project" value="UniProtKB-EC"/>
</dbReference>
<accession>A0A0B8PHC6</accession>
<dbReference type="InterPro" id="IPR004507">
    <property type="entry name" value="UbiX-like"/>
</dbReference>
<dbReference type="PANTHER" id="PTHR43374:SF1">
    <property type="entry name" value="FLAVIN PRENYLTRANSFERASE PAD1, MITOCHONDRIAL"/>
    <property type="match status" value="1"/>
</dbReference>
<evidence type="ECO:0000256" key="4">
    <source>
        <dbReference type="ARBA" id="ARBA00022679"/>
    </source>
</evidence>
<evidence type="ECO:0000256" key="6">
    <source>
        <dbReference type="ARBA" id="ARBA00060793"/>
    </source>
</evidence>
<feature type="binding site" evidence="7">
    <location>
        <position position="42"/>
    </location>
    <ligand>
        <name>FMN</name>
        <dbReference type="ChEBI" id="CHEBI:58210"/>
    </ligand>
</feature>
<dbReference type="InterPro" id="IPR036551">
    <property type="entry name" value="Flavin_trans-like"/>
</dbReference>
<name>A0A0B8PHC6_9VIBR</name>
<protein>
    <recommendedName>
        <fullName evidence="7">Flavin prenyltransferase UbiX</fullName>
        <ecNumber evidence="7">2.5.1.129</ecNumber>
    </recommendedName>
</protein>
<keyword evidence="4 7" id="KW-0808">Transferase</keyword>